<evidence type="ECO:0000313" key="1">
    <source>
        <dbReference type="EMBL" id="KAJ8627234.1"/>
    </source>
</evidence>
<dbReference type="Proteomes" id="UP001234297">
    <property type="component" value="Chromosome 6"/>
</dbReference>
<comment type="caution">
    <text evidence="1">The sequence shown here is derived from an EMBL/GenBank/DDBJ whole genome shotgun (WGS) entry which is preliminary data.</text>
</comment>
<gene>
    <name evidence="1" type="ORF">MRB53_020541</name>
</gene>
<keyword evidence="2" id="KW-1185">Reference proteome</keyword>
<proteinExistence type="predicted"/>
<organism evidence="1 2">
    <name type="scientific">Persea americana</name>
    <name type="common">Avocado</name>
    <dbReference type="NCBI Taxonomy" id="3435"/>
    <lineage>
        <taxon>Eukaryota</taxon>
        <taxon>Viridiplantae</taxon>
        <taxon>Streptophyta</taxon>
        <taxon>Embryophyta</taxon>
        <taxon>Tracheophyta</taxon>
        <taxon>Spermatophyta</taxon>
        <taxon>Magnoliopsida</taxon>
        <taxon>Magnoliidae</taxon>
        <taxon>Laurales</taxon>
        <taxon>Lauraceae</taxon>
        <taxon>Persea</taxon>
    </lineage>
</organism>
<protein>
    <submittedName>
        <fullName evidence="1">Uncharacterized protein</fullName>
    </submittedName>
</protein>
<dbReference type="EMBL" id="CM056814">
    <property type="protein sequence ID" value="KAJ8627234.1"/>
    <property type="molecule type" value="Genomic_DNA"/>
</dbReference>
<evidence type="ECO:0000313" key="2">
    <source>
        <dbReference type="Proteomes" id="UP001234297"/>
    </source>
</evidence>
<reference evidence="1 2" key="1">
    <citation type="journal article" date="2022" name="Hortic Res">
        <title>A haplotype resolved chromosomal level avocado genome allows analysis of novel avocado genes.</title>
        <authorList>
            <person name="Nath O."/>
            <person name="Fletcher S.J."/>
            <person name="Hayward A."/>
            <person name="Shaw L.M."/>
            <person name="Masouleh A.K."/>
            <person name="Furtado A."/>
            <person name="Henry R.J."/>
            <person name="Mitter N."/>
        </authorList>
    </citation>
    <scope>NUCLEOTIDE SEQUENCE [LARGE SCALE GENOMIC DNA]</scope>
    <source>
        <strain evidence="2">cv. Hass</strain>
    </source>
</reference>
<name>A0ACC2L185_PERAE</name>
<accession>A0ACC2L185</accession>
<sequence>MNLLSTSFSHFPLPSEGGFLPFLCSLISNFGSSLKLPRHSLSVLYGVEYQKSWIQSQKKIEMPVKLSLHLQRVFHVFHERGHSRSMAEAGLLQNNGFLLERGQALV</sequence>